<reference evidence="1" key="1">
    <citation type="submission" date="2021-01" db="EMBL/GenBank/DDBJ databases">
        <title>Whole genome shotgun sequence of Sphaerisporangium rufum NBRC 109079.</title>
        <authorList>
            <person name="Komaki H."/>
            <person name="Tamura T."/>
        </authorList>
    </citation>
    <scope>NUCLEOTIDE SEQUENCE</scope>
    <source>
        <strain evidence="1">NBRC 109079</strain>
    </source>
</reference>
<name>A0A919UXI5_9ACTN</name>
<evidence type="ECO:0000313" key="1">
    <source>
        <dbReference type="EMBL" id="GII75884.1"/>
    </source>
</evidence>
<dbReference type="Pfam" id="PF07081">
    <property type="entry name" value="DUF1349"/>
    <property type="match status" value="1"/>
</dbReference>
<sequence>MIDDFGGWRWVNEPADWSADRSAGGVLRVTAGPGTDLWQVTHYGYSFDTAHMYGRPVTGDARVRVTFEADYAEQYDQAGAVLRVDAHHWIKAGVEYVDGGHALSTVVTRDFSDWSVLPLPGPPGAVTLELDRTGGAVTVRYGLDGAEPREMVRLAYFPPGAEALAGVMCAAPRGGGFQTRFTAVTVDERPIS</sequence>
<dbReference type="RefSeq" id="WP_203982534.1">
    <property type="nucleotide sequence ID" value="NZ_BOOU01000013.1"/>
</dbReference>
<evidence type="ECO:0000313" key="2">
    <source>
        <dbReference type="Proteomes" id="UP000655287"/>
    </source>
</evidence>
<dbReference type="InterPro" id="IPR009784">
    <property type="entry name" value="DUF1349"/>
</dbReference>
<organism evidence="1 2">
    <name type="scientific">Sphaerisporangium rufum</name>
    <dbReference type="NCBI Taxonomy" id="1381558"/>
    <lineage>
        <taxon>Bacteria</taxon>
        <taxon>Bacillati</taxon>
        <taxon>Actinomycetota</taxon>
        <taxon>Actinomycetes</taxon>
        <taxon>Streptosporangiales</taxon>
        <taxon>Streptosporangiaceae</taxon>
        <taxon>Sphaerisporangium</taxon>
    </lineage>
</organism>
<proteinExistence type="predicted"/>
<dbReference type="PANTHER" id="PTHR35332">
    <property type="entry name" value="REGULATION OF ENOLASE PROTEIN 1"/>
    <property type="match status" value="1"/>
</dbReference>
<dbReference type="EMBL" id="BOOU01000013">
    <property type="protein sequence ID" value="GII75884.1"/>
    <property type="molecule type" value="Genomic_DNA"/>
</dbReference>
<dbReference type="InterPro" id="IPR013320">
    <property type="entry name" value="ConA-like_dom_sf"/>
</dbReference>
<evidence type="ECO:0008006" key="3">
    <source>
        <dbReference type="Google" id="ProtNLM"/>
    </source>
</evidence>
<dbReference type="SUPFAM" id="SSF49899">
    <property type="entry name" value="Concanavalin A-like lectins/glucanases"/>
    <property type="match status" value="1"/>
</dbReference>
<keyword evidence="2" id="KW-1185">Reference proteome</keyword>
<dbReference type="PANTHER" id="PTHR35332:SF2">
    <property type="entry name" value="REGULATION OF ENOLASE PROTEIN 1"/>
    <property type="match status" value="1"/>
</dbReference>
<protein>
    <recommendedName>
        <fullName evidence="3">DUF1349 domain-containing protein</fullName>
    </recommendedName>
</protein>
<dbReference type="Proteomes" id="UP000655287">
    <property type="component" value="Unassembled WGS sequence"/>
</dbReference>
<dbReference type="Gene3D" id="2.60.120.200">
    <property type="match status" value="1"/>
</dbReference>
<gene>
    <name evidence="1" type="ORF">Sru01_08660</name>
</gene>
<dbReference type="AlphaFoldDB" id="A0A919UXI5"/>
<accession>A0A919UXI5</accession>
<comment type="caution">
    <text evidence="1">The sequence shown here is derived from an EMBL/GenBank/DDBJ whole genome shotgun (WGS) entry which is preliminary data.</text>
</comment>